<organism evidence="1 2">
    <name type="scientific">Glutamicibacter ardleyensis</name>
    <dbReference type="NCBI Taxonomy" id="225894"/>
    <lineage>
        <taxon>Bacteria</taxon>
        <taxon>Bacillati</taxon>
        <taxon>Actinomycetota</taxon>
        <taxon>Actinomycetes</taxon>
        <taxon>Micrococcales</taxon>
        <taxon>Micrococcaceae</taxon>
        <taxon>Glutamicibacter</taxon>
    </lineage>
</organism>
<reference evidence="2" key="1">
    <citation type="journal article" date="2019" name="Int. J. Syst. Evol. Microbiol.">
        <title>The Global Catalogue of Microorganisms (GCM) 10K type strain sequencing project: providing services to taxonomists for standard genome sequencing and annotation.</title>
        <authorList>
            <consortium name="The Broad Institute Genomics Platform"/>
            <consortium name="The Broad Institute Genome Sequencing Center for Infectious Disease"/>
            <person name="Wu L."/>
            <person name="Ma J."/>
        </authorList>
    </citation>
    <scope>NUCLEOTIDE SEQUENCE [LARGE SCALE GENOMIC DNA]</scope>
    <source>
        <strain evidence="2">CGMCC 1.3685</strain>
    </source>
</reference>
<protein>
    <submittedName>
        <fullName evidence="1">Uncharacterized protein</fullName>
    </submittedName>
</protein>
<comment type="caution">
    <text evidence="1">The sequence shown here is derived from an EMBL/GenBank/DDBJ whole genome shotgun (WGS) entry which is preliminary data.</text>
</comment>
<gene>
    <name evidence="1" type="ORF">GCM10007173_16840</name>
</gene>
<dbReference type="GeneID" id="303304051"/>
<evidence type="ECO:0000313" key="1">
    <source>
        <dbReference type="EMBL" id="GGJ58735.1"/>
    </source>
</evidence>
<dbReference type="EMBL" id="BMKX01000003">
    <property type="protein sequence ID" value="GGJ58735.1"/>
    <property type="molecule type" value="Genomic_DNA"/>
</dbReference>
<accession>A0ABQ2DJT1</accession>
<evidence type="ECO:0000313" key="2">
    <source>
        <dbReference type="Proteomes" id="UP000606115"/>
    </source>
</evidence>
<proteinExistence type="predicted"/>
<dbReference type="RefSeq" id="WP_188685023.1">
    <property type="nucleotide sequence ID" value="NZ_BMKX01000003.1"/>
</dbReference>
<dbReference type="Proteomes" id="UP000606115">
    <property type="component" value="Unassembled WGS sequence"/>
</dbReference>
<keyword evidence="2" id="KW-1185">Reference proteome</keyword>
<name>A0ABQ2DJT1_9MICC</name>
<sequence length="240" mass="25995">MRGVVRLGGRAAKVKLRIQSRNQHAASNVEVTDVLFQPGSAVSGWLPHVAELPWSAGIVPPEGADEMNDRIDELQLQVDQQQSYLNRIMAPAQVWRGDSSGNNPFVTTSWDSDFGWISWVDVASLPGAGDVGFWFPFDAALATAARPYGWSMQVFTQGLAGVGSLRPRVDYMNGATVTGSNAELSLTAWPDWSYRVEHDFILPASRAARPAFVLVGKAAGATGRIGLTRPKLGTKSERSQ</sequence>